<protein>
    <submittedName>
        <fullName evidence="1">Uncharacterized protein</fullName>
    </submittedName>
</protein>
<reference evidence="1" key="2">
    <citation type="submission" date="2022-06" db="UniProtKB">
        <authorList>
            <consortium name="EnsemblMetazoa"/>
        </authorList>
    </citation>
    <scope>IDENTIFICATION</scope>
    <source>
        <strain evidence="1">PS312</strain>
    </source>
</reference>
<evidence type="ECO:0000313" key="1">
    <source>
        <dbReference type="EnsemblMetazoa" id="PPA34892.1"/>
    </source>
</evidence>
<name>A0A2A6C573_PRIPA</name>
<evidence type="ECO:0000313" key="2">
    <source>
        <dbReference type="Proteomes" id="UP000005239"/>
    </source>
</evidence>
<dbReference type="EnsemblMetazoa" id="PPA34892.1">
    <property type="protein sequence ID" value="PPA34892.1"/>
    <property type="gene ID" value="WBGene00273261"/>
</dbReference>
<gene>
    <name evidence="1" type="primary">WBGene00273261</name>
</gene>
<reference evidence="2" key="1">
    <citation type="journal article" date="2008" name="Nat. Genet.">
        <title>The Pristionchus pacificus genome provides a unique perspective on nematode lifestyle and parasitism.</title>
        <authorList>
            <person name="Dieterich C."/>
            <person name="Clifton S.W."/>
            <person name="Schuster L.N."/>
            <person name="Chinwalla A."/>
            <person name="Delehaunty K."/>
            <person name="Dinkelacker I."/>
            <person name="Fulton L."/>
            <person name="Fulton R."/>
            <person name="Godfrey J."/>
            <person name="Minx P."/>
            <person name="Mitreva M."/>
            <person name="Roeseler W."/>
            <person name="Tian H."/>
            <person name="Witte H."/>
            <person name="Yang S.P."/>
            <person name="Wilson R.K."/>
            <person name="Sommer R.J."/>
        </authorList>
    </citation>
    <scope>NUCLEOTIDE SEQUENCE [LARGE SCALE GENOMIC DNA]</scope>
    <source>
        <strain evidence="2">PS312</strain>
    </source>
</reference>
<dbReference type="Proteomes" id="UP000005239">
    <property type="component" value="Unassembled WGS sequence"/>
</dbReference>
<accession>A0A8R1UL11</accession>
<keyword evidence="2" id="KW-1185">Reference proteome</keyword>
<dbReference type="AlphaFoldDB" id="A0A2A6C573"/>
<sequence length="178" mass="19197">MHACVHCKVLGPIATIDFKNTETGKSTIISGDYMSDPSAGADTSTIFVSPGYVGCESTKSSAYSLTPAFKTAISTFSAPSDSYGYTLQVRGNFSMYYQNDFIVITINGGVQNLSNSGSTSRSQSSASIAVQFDPTNTRNPDQFAFQFDVTSKAPVETSVSAITYYYVKIYRDTIHATE</sequence>
<proteinExistence type="predicted"/>
<accession>A0A2A6C573</accession>
<organism evidence="1 2">
    <name type="scientific">Pristionchus pacificus</name>
    <name type="common">Parasitic nematode worm</name>
    <dbReference type="NCBI Taxonomy" id="54126"/>
    <lineage>
        <taxon>Eukaryota</taxon>
        <taxon>Metazoa</taxon>
        <taxon>Ecdysozoa</taxon>
        <taxon>Nematoda</taxon>
        <taxon>Chromadorea</taxon>
        <taxon>Rhabditida</taxon>
        <taxon>Rhabditina</taxon>
        <taxon>Diplogasteromorpha</taxon>
        <taxon>Diplogasteroidea</taxon>
        <taxon>Neodiplogasteridae</taxon>
        <taxon>Pristionchus</taxon>
    </lineage>
</organism>